<feature type="domain" description="Gfo/Idh/MocA-like oxidoreductase N-terminal" evidence="3">
    <location>
        <begin position="4"/>
        <end position="120"/>
    </location>
</feature>
<dbReference type="NCBIfam" id="NF008607">
    <property type="entry name" value="PRK11579.1"/>
    <property type="match status" value="1"/>
</dbReference>
<dbReference type="Gene3D" id="3.40.50.720">
    <property type="entry name" value="NAD(P)-binding Rossmann-like Domain"/>
    <property type="match status" value="1"/>
</dbReference>
<keyword evidence="2" id="KW-0560">Oxidoreductase</keyword>
<gene>
    <name evidence="6" type="ORF">G4D61_03205</name>
    <name evidence="5" type="ORF">NG54_02155</name>
</gene>
<dbReference type="Proteomes" id="UP000476934">
    <property type="component" value="Unassembled WGS sequence"/>
</dbReference>
<evidence type="ECO:0000256" key="2">
    <source>
        <dbReference type="ARBA" id="ARBA00023002"/>
    </source>
</evidence>
<organism evidence="5 7">
    <name type="scientific">Heyndrickxia ginsengihumi</name>
    <dbReference type="NCBI Taxonomy" id="363870"/>
    <lineage>
        <taxon>Bacteria</taxon>
        <taxon>Bacillati</taxon>
        <taxon>Bacillota</taxon>
        <taxon>Bacilli</taxon>
        <taxon>Bacillales</taxon>
        <taxon>Bacillaceae</taxon>
        <taxon>Heyndrickxia</taxon>
    </lineage>
</organism>
<dbReference type="AlphaFoldDB" id="A0A0A6Y2Y6"/>
<dbReference type="InterPro" id="IPR036291">
    <property type="entry name" value="NAD(P)-bd_dom_sf"/>
</dbReference>
<evidence type="ECO:0000313" key="8">
    <source>
        <dbReference type="Proteomes" id="UP000476934"/>
    </source>
</evidence>
<evidence type="ECO:0000313" key="6">
    <source>
        <dbReference type="EMBL" id="NEY18977.1"/>
    </source>
</evidence>
<dbReference type="RefSeq" id="WP_025731108.1">
    <property type="nucleotide sequence ID" value="NZ_JAAIWK010000003.1"/>
</dbReference>
<name>A0A0A6Y2Y6_9BACI</name>
<reference evidence="6 8" key="3">
    <citation type="submission" date="2020-03" db="EMBL/GenBank/DDBJ databases">
        <title>Bacillus aquiflavi sp. nov., isolated from yellow water of strong flavor Chinese baijiu in Yibin region of China.</title>
        <authorList>
            <person name="Xie J."/>
        </authorList>
    </citation>
    <scope>NUCLEOTIDE SEQUENCE [LARGE SCALE GENOMIC DNA]</scope>
    <source>
        <strain evidence="6 8">Gsoil 114</strain>
    </source>
</reference>
<dbReference type="InterPro" id="IPR000683">
    <property type="entry name" value="Gfo/Idh/MocA-like_OxRdtase_N"/>
</dbReference>
<dbReference type="Pfam" id="PF02894">
    <property type="entry name" value="GFO_IDH_MocA_C"/>
    <property type="match status" value="1"/>
</dbReference>
<dbReference type="PANTHER" id="PTHR43708">
    <property type="entry name" value="CONSERVED EXPRESSED OXIDOREDUCTASE (EUROFUNG)"/>
    <property type="match status" value="1"/>
</dbReference>
<evidence type="ECO:0000313" key="7">
    <source>
        <dbReference type="Proteomes" id="UP000030588"/>
    </source>
</evidence>
<dbReference type="SUPFAM" id="SSF51735">
    <property type="entry name" value="NAD(P)-binding Rossmann-fold domains"/>
    <property type="match status" value="1"/>
</dbReference>
<keyword evidence="8" id="KW-1185">Reference proteome</keyword>
<dbReference type="PANTHER" id="PTHR43708:SF5">
    <property type="entry name" value="CONSERVED EXPRESSED OXIDOREDUCTASE (EUROFUNG)-RELATED"/>
    <property type="match status" value="1"/>
</dbReference>
<dbReference type="EMBL" id="JRUN01000003">
    <property type="protein sequence ID" value="KHD86642.1"/>
    <property type="molecule type" value="Genomic_DNA"/>
</dbReference>
<dbReference type="OrthoDB" id="9815825at2"/>
<reference evidence="6" key="2">
    <citation type="submission" date="2020-02" db="EMBL/GenBank/DDBJ databases">
        <authorList>
            <person name="Feng H."/>
        </authorList>
    </citation>
    <scope>NUCLEOTIDE SEQUENCE [LARGE SCALE GENOMIC DNA]</scope>
    <source>
        <strain evidence="6">Gsoil 114</strain>
    </source>
</reference>
<proteinExistence type="inferred from homology"/>
<comment type="similarity">
    <text evidence="1">Belongs to the Gfo/Idh/MocA family.</text>
</comment>
<evidence type="ECO:0000313" key="5">
    <source>
        <dbReference type="EMBL" id="KHD86642.1"/>
    </source>
</evidence>
<dbReference type="GO" id="GO:0016491">
    <property type="term" value="F:oxidoreductase activity"/>
    <property type="evidence" value="ECO:0007669"/>
    <property type="project" value="UniProtKB-KW"/>
</dbReference>
<dbReference type="Proteomes" id="UP000030588">
    <property type="component" value="Unassembled WGS sequence"/>
</dbReference>
<accession>A0A0A6Y2Y6</accession>
<dbReference type="InterPro" id="IPR051317">
    <property type="entry name" value="Gfo/Idh/MocA_oxidoreduct"/>
</dbReference>
<dbReference type="GO" id="GO:0000166">
    <property type="term" value="F:nucleotide binding"/>
    <property type="evidence" value="ECO:0007669"/>
    <property type="project" value="InterPro"/>
</dbReference>
<protein>
    <submittedName>
        <fullName evidence="5">Oxidoreductase</fullName>
    </submittedName>
</protein>
<dbReference type="InterPro" id="IPR004104">
    <property type="entry name" value="Gfo/Idh/MocA-like_OxRdtase_C"/>
</dbReference>
<feature type="domain" description="Gfo/Idh/MocA-like oxidoreductase C-terminal" evidence="4">
    <location>
        <begin position="133"/>
        <end position="344"/>
    </location>
</feature>
<dbReference type="STRING" id="363870.NG54_02155"/>
<dbReference type="EMBL" id="JAAIWK010000003">
    <property type="protein sequence ID" value="NEY18977.1"/>
    <property type="molecule type" value="Genomic_DNA"/>
</dbReference>
<evidence type="ECO:0000256" key="1">
    <source>
        <dbReference type="ARBA" id="ARBA00010928"/>
    </source>
</evidence>
<sequence length="351" mass="39709">MEKIKTGLIGYGFSGATFHAPFLKALDEFDLIKVLSSNQEKVQNDLGNITVAEKMDDIINDPEIELVVITTPNTLHYEMAKQSLIAKKHVIIEKPMVVDPEEAKELIQLAKQNNVMLSVYQNRRWDNDFLTIKHLISEGSLGEITTYEAHFDRFRPNVRNRWREQAGKGSGMLYDLGSHLIDQALHLFGTPQFVLADVFAQREQSQVDDYFHIILGYEQRRVILHSGSIVKGQGPKFAVHGSKGSFIKYGLDGQEDALKAGKIPTEKDWGKDKEEWYGALTIDENGKEVTKKIETIPGSYTSYYRQVYDHIRSGKANPVPGEDGLKTIQVIHAALQSSKEKKAVFFNNQKQ</sequence>
<comment type="caution">
    <text evidence="5">The sequence shown here is derived from an EMBL/GenBank/DDBJ whole genome shotgun (WGS) entry which is preliminary data.</text>
</comment>
<evidence type="ECO:0000259" key="4">
    <source>
        <dbReference type="Pfam" id="PF02894"/>
    </source>
</evidence>
<dbReference type="Pfam" id="PF01408">
    <property type="entry name" value="GFO_IDH_MocA"/>
    <property type="match status" value="1"/>
</dbReference>
<dbReference type="Gene3D" id="3.30.360.10">
    <property type="entry name" value="Dihydrodipicolinate Reductase, domain 2"/>
    <property type="match status" value="1"/>
</dbReference>
<evidence type="ECO:0000259" key="3">
    <source>
        <dbReference type="Pfam" id="PF01408"/>
    </source>
</evidence>
<reference evidence="5 7" key="1">
    <citation type="submission" date="2014-10" db="EMBL/GenBank/DDBJ databases">
        <title>Draft genome of phytase producing Bacillus ginsengihumi strain M2.11.</title>
        <authorList>
            <person name="Toymentseva A."/>
            <person name="Boulygina E.A."/>
            <person name="Kazakov S.V."/>
            <person name="Kayumov I."/>
            <person name="Suleimanova A.D."/>
            <person name="Mardanova A.M."/>
            <person name="Maria S.N."/>
            <person name="Sergey M.Y."/>
            <person name="Sharipova M.R."/>
        </authorList>
    </citation>
    <scope>NUCLEOTIDE SEQUENCE [LARGE SCALE GENOMIC DNA]</scope>
    <source>
        <strain evidence="5 7">M2.11</strain>
    </source>
</reference>